<dbReference type="Gene3D" id="3.20.20.140">
    <property type="entry name" value="Metal-dependent hydrolases"/>
    <property type="match status" value="1"/>
</dbReference>
<dbReference type="RefSeq" id="WP_183998376.1">
    <property type="nucleotide sequence ID" value="NZ_JACIEH010000002.1"/>
</dbReference>
<gene>
    <name evidence="3" type="ORF">GGR46_002623</name>
</gene>
<dbReference type="PANTHER" id="PTHR43569:SF2">
    <property type="entry name" value="AMIDOHYDROLASE-RELATED DOMAIN-CONTAINING PROTEIN"/>
    <property type="match status" value="1"/>
</dbReference>
<reference evidence="3 4" key="1">
    <citation type="submission" date="2020-08" db="EMBL/GenBank/DDBJ databases">
        <title>Genomic Encyclopedia of Type Strains, Phase IV (KMG-IV): sequencing the most valuable type-strain genomes for metagenomic binning, comparative biology and taxonomic classification.</title>
        <authorList>
            <person name="Goeker M."/>
        </authorList>
    </citation>
    <scope>NUCLEOTIDE SEQUENCE [LARGE SCALE GENOMIC DNA]</scope>
    <source>
        <strain evidence="3 4">DSM 101806</strain>
    </source>
</reference>
<feature type="domain" description="Amidohydrolase-related" evidence="2">
    <location>
        <begin position="3"/>
        <end position="274"/>
    </location>
</feature>
<dbReference type="Proteomes" id="UP000557392">
    <property type="component" value="Unassembled WGS sequence"/>
</dbReference>
<name>A0A7W6JT15_9SPHN</name>
<comment type="caution">
    <text evidence="3">The sequence shown here is derived from an EMBL/GenBank/DDBJ whole genome shotgun (WGS) entry which is preliminary data.</text>
</comment>
<dbReference type="AlphaFoldDB" id="A0A7W6JT15"/>
<dbReference type="InterPro" id="IPR006680">
    <property type="entry name" value="Amidohydro-rel"/>
</dbReference>
<keyword evidence="3" id="KW-0378">Hydrolase</keyword>
<dbReference type="InterPro" id="IPR032466">
    <property type="entry name" value="Metal_Hydrolase"/>
</dbReference>
<dbReference type="EMBL" id="JACIEH010000002">
    <property type="protein sequence ID" value="MBB4099059.1"/>
    <property type="molecule type" value="Genomic_DNA"/>
</dbReference>
<dbReference type="GO" id="GO:0016787">
    <property type="term" value="F:hydrolase activity"/>
    <property type="evidence" value="ECO:0007669"/>
    <property type="project" value="UniProtKB-KW"/>
</dbReference>
<comment type="similarity">
    <text evidence="1">Belongs to the metallo-dependent hydrolases superfamily.</text>
</comment>
<evidence type="ECO:0000256" key="1">
    <source>
        <dbReference type="ARBA" id="ARBA00038310"/>
    </source>
</evidence>
<evidence type="ECO:0000313" key="4">
    <source>
        <dbReference type="Proteomes" id="UP000557392"/>
    </source>
</evidence>
<sequence length="274" mass="29768">MRVDAHFHLWRPARGDYGWLTPATGALYRDYEPQEFAPLLVAHDIEAAILVQAAPSEAETRFLLDHAESRPWIAGVVGWTDLAADDAPARIAALAETPKILGLRPMLQDLDDPAWILGDAVRPALDAMAEHGLVFDALVRAEQLPAILTLATRHAGLSIVLDHFGKPRIEDAPDSEWRDAIAALAGMPNVTIKLSGLLTEAPPHADATTLASWFDHVASSFGTERILWGSDWPVVTTAGSYADWIAITNTLLAAFDSRAREAIFGANAARIYQL</sequence>
<protein>
    <submittedName>
        <fullName evidence="3">L-fuconolactonase</fullName>
        <ecNumber evidence="3">3.1.1.-</ecNumber>
    </submittedName>
</protein>
<evidence type="ECO:0000259" key="2">
    <source>
        <dbReference type="Pfam" id="PF04909"/>
    </source>
</evidence>
<evidence type="ECO:0000313" key="3">
    <source>
        <dbReference type="EMBL" id="MBB4099059.1"/>
    </source>
</evidence>
<dbReference type="SUPFAM" id="SSF51556">
    <property type="entry name" value="Metallo-dependent hydrolases"/>
    <property type="match status" value="1"/>
</dbReference>
<dbReference type="InterPro" id="IPR052350">
    <property type="entry name" value="Metallo-dep_Lactonases"/>
</dbReference>
<dbReference type="Pfam" id="PF04909">
    <property type="entry name" value="Amidohydro_2"/>
    <property type="match status" value="1"/>
</dbReference>
<dbReference type="PANTHER" id="PTHR43569">
    <property type="entry name" value="AMIDOHYDROLASE"/>
    <property type="match status" value="1"/>
</dbReference>
<keyword evidence="4" id="KW-1185">Reference proteome</keyword>
<proteinExistence type="inferred from homology"/>
<dbReference type="EC" id="3.1.1.-" evidence="3"/>
<accession>A0A7W6JT15</accession>
<organism evidence="3 4">
    <name type="scientific">Sphingomonas kyeonggiensis</name>
    <dbReference type="NCBI Taxonomy" id="1268553"/>
    <lineage>
        <taxon>Bacteria</taxon>
        <taxon>Pseudomonadati</taxon>
        <taxon>Pseudomonadota</taxon>
        <taxon>Alphaproteobacteria</taxon>
        <taxon>Sphingomonadales</taxon>
        <taxon>Sphingomonadaceae</taxon>
        <taxon>Sphingomonas</taxon>
    </lineage>
</organism>